<sequence length="152" mass="17149">MMNPNNPVAPLSGVNGKKKHKRSLSLTACFPVRKTFRQWGREDLLARIQRNTNRRCFTLPPRTSPIMDVIDHVDDNISVPSVSAAIASETDQHLTRRSWNLPIRMPRGTLKRPRKQAETNQSFLRGARSGNIQKVTEYLNSDVDINAVSSVS</sequence>
<name>A0A0R3TQD6_RODNA</name>
<organism evidence="4">
    <name type="scientific">Rodentolepis nana</name>
    <name type="common">Dwarf tapeworm</name>
    <name type="synonym">Hymenolepis nana</name>
    <dbReference type="NCBI Taxonomy" id="102285"/>
    <lineage>
        <taxon>Eukaryota</taxon>
        <taxon>Metazoa</taxon>
        <taxon>Spiralia</taxon>
        <taxon>Lophotrochozoa</taxon>
        <taxon>Platyhelminthes</taxon>
        <taxon>Cestoda</taxon>
        <taxon>Eucestoda</taxon>
        <taxon>Cyclophyllidea</taxon>
        <taxon>Hymenolepididae</taxon>
        <taxon>Rodentolepis</taxon>
    </lineage>
</organism>
<protein>
    <submittedName>
        <fullName evidence="2 4">Uncharacterized protein</fullName>
    </submittedName>
</protein>
<dbReference type="OrthoDB" id="20872at2759"/>
<evidence type="ECO:0000313" key="4">
    <source>
        <dbReference type="WBParaSite" id="HNAJ_0000975401-mRNA-1"/>
    </source>
</evidence>
<gene>
    <name evidence="2" type="ORF">HNAJ_LOCUS9749</name>
</gene>
<dbReference type="Proteomes" id="UP000278807">
    <property type="component" value="Unassembled WGS sequence"/>
</dbReference>
<reference evidence="2 3" key="2">
    <citation type="submission" date="2018-11" db="EMBL/GenBank/DDBJ databases">
        <authorList>
            <consortium name="Pathogen Informatics"/>
        </authorList>
    </citation>
    <scope>NUCLEOTIDE SEQUENCE [LARGE SCALE GENOMIC DNA]</scope>
</reference>
<dbReference type="STRING" id="102285.A0A0R3TQD6"/>
<evidence type="ECO:0000256" key="1">
    <source>
        <dbReference type="SAM" id="MobiDB-lite"/>
    </source>
</evidence>
<reference evidence="4" key="1">
    <citation type="submission" date="2017-02" db="UniProtKB">
        <authorList>
            <consortium name="WormBaseParasite"/>
        </authorList>
    </citation>
    <scope>IDENTIFICATION</scope>
</reference>
<feature type="region of interest" description="Disordered" evidence="1">
    <location>
        <begin position="1"/>
        <end position="22"/>
    </location>
</feature>
<dbReference type="EMBL" id="UZAE01012735">
    <property type="protein sequence ID" value="VDO06403.1"/>
    <property type="molecule type" value="Genomic_DNA"/>
</dbReference>
<dbReference type="AlphaFoldDB" id="A0A0R3TQD6"/>
<evidence type="ECO:0000313" key="2">
    <source>
        <dbReference type="EMBL" id="VDO06403.1"/>
    </source>
</evidence>
<keyword evidence="3" id="KW-1185">Reference proteome</keyword>
<dbReference type="WBParaSite" id="HNAJ_0000975401-mRNA-1">
    <property type="protein sequence ID" value="HNAJ_0000975401-mRNA-1"/>
    <property type="gene ID" value="HNAJ_0000975401"/>
</dbReference>
<proteinExistence type="predicted"/>
<accession>A0A0R3TQD6</accession>
<evidence type="ECO:0000313" key="3">
    <source>
        <dbReference type="Proteomes" id="UP000278807"/>
    </source>
</evidence>